<evidence type="ECO:0000256" key="1">
    <source>
        <dbReference type="ARBA" id="ARBA00023002"/>
    </source>
</evidence>
<accession>A0A7Z0BU32</accession>
<dbReference type="Pfam" id="PF01408">
    <property type="entry name" value="GFO_IDH_MocA"/>
    <property type="match status" value="1"/>
</dbReference>
<dbReference type="RefSeq" id="WP_179406696.1">
    <property type="nucleotide sequence ID" value="NZ_BMGF01000006.1"/>
</dbReference>
<dbReference type="AlphaFoldDB" id="A0A7Z0BU32"/>
<dbReference type="GO" id="GO:0016491">
    <property type="term" value="F:oxidoreductase activity"/>
    <property type="evidence" value="ECO:0007669"/>
    <property type="project" value="UniProtKB-KW"/>
</dbReference>
<dbReference type="SUPFAM" id="SSF51735">
    <property type="entry name" value="NAD(P)-binding Rossmann-fold domains"/>
    <property type="match status" value="1"/>
</dbReference>
<dbReference type="GO" id="GO:0000166">
    <property type="term" value="F:nucleotide binding"/>
    <property type="evidence" value="ECO:0007669"/>
    <property type="project" value="InterPro"/>
</dbReference>
<dbReference type="InterPro" id="IPR000683">
    <property type="entry name" value="Gfo/Idh/MocA-like_OxRdtase_N"/>
</dbReference>
<feature type="domain" description="Gfo/Idh/MocA-like oxidoreductase N-terminal" evidence="2">
    <location>
        <begin position="25"/>
        <end position="134"/>
    </location>
</feature>
<proteinExistence type="predicted"/>
<name>A0A7Z0BU32_9SPHN</name>
<dbReference type="InterPro" id="IPR036291">
    <property type="entry name" value="NAD(P)-bd_dom_sf"/>
</dbReference>
<keyword evidence="1" id="KW-0560">Oxidoreductase</keyword>
<sequence>MATASNTVRVGFVGVSGSDDPTLTGWANVTHLPALEALDGVVLAGVCATSPEKAQAAADRFGVPGYSSAADMAAAQGIDIVAVTVKVPDHYDVVTAAIEAGKPVYCEWPLGNGLLEAEKMTHHAATRDLRCAVGLQARAAPTIRYVRDLVAQGYIGDVLSTTLLGSGMNWGPGMLLRNAYTLDARNGATLLTIGVGHALDPLEFCLGRIEEVQTLSGLRREEIHFVENSKTVKATAEDQWVIAARLESGAVASIHYRGGQAGGQNLRWEINGTEGDLVLSSDFGQMQPMTLALAGAKGGERPEPMEIPPEYMLAGDLPDPALNVAQAWALFVSGSEDAATFEDALHMHRLIDAIDQSARTGRALVREFDKGVEVWCEAP</sequence>
<dbReference type="InterPro" id="IPR050463">
    <property type="entry name" value="Gfo/Idh/MocA_oxidrdct_glycsds"/>
</dbReference>
<organism evidence="4 5">
    <name type="scientific">Novosphingobium marinum</name>
    <dbReference type="NCBI Taxonomy" id="1514948"/>
    <lineage>
        <taxon>Bacteria</taxon>
        <taxon>Pseudomonadati</taxon>
        <taxon>Pseudomonadota</taxon>
        <taxon>Alphaproteobacteria</taxon>
        <taxon>Sphingomonadales</taxon>
        <taxon>Sphingomonadaceae</taxon>
        <taxon>Novosphingobium</taxon>
    </lineage>
</organism>
<dbReference type="SUPFAM" id="SSF55347">
    <property type="entry name" value="Glyceraldehyde-3-phosphate dehydrogenase-like, C-terminal domain"/>
    <property type="match status" value="1"/>
</dbReference>
<evidence type="ECO:0000313" key="4">
    <source>
        <dbReference type="EMBL" id="NYH94743.1"/>
    </source>
</evidence>
<dbReference type="Gene3D" id="3.40.50.720">
    <property type="entry name" value="NAD(P)-binding Rossmann-like Domain"/>
    <property type="match status" value="1"/>
</dbReference>
<keyword evidence="5" id="KW-1185">Reference proteome</keyword>
<dbReference type="Proteomes" id="UP000522081">
    <property type="component" value="Unassembled WGS sequence"/>
</dbReference>
<dbReference type="Gene3D" id="3.30.360.10">
    <property type="entry name" value="Dihydrodipicolinate Reductase, domain 2"/>
    <property type="match status" value="1"/>
</dbReference>
<gene>
    <name evidence="4" type="ORF">FHS75_001062</name>
</gene>
<dbReference type="InterPro" id="IPR055080">
    <property type="entry name" value="Gal80p-like_C"/>
</dbReference>
<feature type="domain" description="Gal80p-like C-terminal" evidence="3">
    <location>
        <begin position="141"/>
        <end position="280"/>
    </location>
</feature>
<evidence type="ECO:0000259" key="2">
    <source>
        <dbReference type="Pfam" id="PF01408"/>
    </source>
</evidence>
<dbReference type="PANTHER" id="PTHR43818">
    <property type="entry name" value="BCDNA.GH03377"/>
    <property type="match status" value="1"/>
</dbReference>
<dbReference type="PANTHER" id="PTHR43818:SF11">
    <property type="entry name" value="BCDNA.GH03377"/>
    <property type="match status" value="1"/>
</dbReference>
<comment type="caution">
    <text evidence="4">The sequence shown here is derived from an EMBL/GenBank/DDBJ whole genome shotgun (WGS) entry which is preliminary data.</text>
</comment>
<evidence type="ECO:0000259" key="3">
    <source>
        <dbReference type="Pfam" id="PF22685"/>
    </source>
</evidence>
<reference evidence="4 5" key="1">
    <citation type="submission" date="2020-07" db="EMBL/GenBank/DDBJ databases">
        <title>Genomic Encyclopedia of Type Strains, Phase IV (KMG-IV): sequencing the most valuable type-strain genomes for metagenomic binning, comparative biology and taxonomic classification.</title>
        <authorList>
            <person name="Goeker M."/>
        </authorList>
    </citation>
    <scope>NUCLEOTIDE SEQUENCE [LARGE SCALE GENOMIC DNA]</scope>
    <source>
        <strain evidence="4 5">DSM 29043</strain>
    </source>
</reference>
<evidence type="ECO:0000313" key="5">
    <source>
        <dbReference type="Proteomes" id="UP000522081"/>
    </source>
</evidence>
<dbReference type="Pfam" id="PF22685">
    <property type="entry name" value="Gal80p_C-like"/>
    <property type="match status" value="1"/>
</dbReference>
<protein>
    <submittedName>
        <fullName evidence="4">Putative dehydrogenase</fullName>
    </submittedName>
</protein>
<dbReference type="EMBL" id="JACBZF010000002">
    <property type="protein sequence ID" value="NYH94743.1"/>
    <property type="molecule type" value="Genomic_DNA"/>
</dbReference>